<dbReference type="RefSeq" id="WP_102847615.1">
    <property type="nucleotide sequence ID" value="NZ_JAMOIG010000010.1"/>
</dbReference>
<dbReference type="EMBL" id="POUW01000010">
    <property type="protein sequence ID" value="PNG03362.1"/>
    <property type="molecule type" value="Genomic_DNA"/>
</dbReference>
<accession>A0A2N8SLH9</accession>
<gene>
    <name evidence="1" type="ORF">CXL00_21580</name>
</gene>
<dbReference type="OrthoDB" id="7025252at2"/>
<reference evidence="1 2" key="1">
    <citation type="submission" date="2018-01" db="EMBL/GenBank/DDBJ databases">
        <title>Denitrification phenotypes of diverse strains of Pseudomonas stutzeri.</title>
        <authorList>
            <person name="Milligan D.A."/>
            <person name="Bergaust L."/>
            <person name="Bakken L.R."/>
            <person name="Frostegard A."/>
        </authorList>
    </citation>
    <scope>NUCLEOTIDE SEQUENCE [LARGE SCALE GENOMIC DNA]</scope>
    <source>
        <strain evidence="1 2">28a3</strain>
    </source>
</reference>
<evidence type="ECO:0000313" key="1">
    <source>
        <dbReference type="EMBL" id="PNG03362.1"/>
    </source>
</evidence>
<name>A0A2N8SLH9_STUST</name>
<comment type="caution">
    <text evidence="1">The sequence shown here is derived from an EMBL/GenBank/DDBJ whole genome shotgun (WGS) entry which is preliminary data.</text>
</comment>
<dbReference type="Proteomes" id="UP000235897">
    <property type="component" value="Unassembled WGS sequence"/>
</dbReference>
<evidence type="ECO:0000313" key="2">
    <source>
        <dbReference type="Proteomes" id="UP000235897"/>
    </source>
</evidence>
<proteinExistence type="predicted"/>
<dbReference type="AlphaFoldDB" id="A0A2N8SLH9"/>
<sequence>MSLVETFWQYAKPEAKFTKDQLRAEVSEAYEGIVQALATTFACDPETLDKSLGGSTHCVTGCFAYDYAVNGCLNLDALSFNHIDESFLDYLAFLTQAQNANEFYAEGCVPSANKHIALMALVRFKLDEDTHPDWEDEYTPTVYQNLSCGVLTLKEIALLAQMTEKAVRNATQPNAPDRLYTLKQGARTVVDSHEALRWLTGRRNFTPTSIN</sequence>
<protein>
    <submittedName>
        <fullName evidence="1">Uncharacterized protein</fullName>
    </submittedName>
</protein>
<organism evidence="1 2">
    <name type="scientific">Stutzerimonas stutzeri</name>
    <name type="common">Pseudomonas stutzeri</name>
    <dbReference type="NCBI Taxonomy" id="316"/>
    <lineage>
        <taxon>Bacteria</taxon>
        <taxon>Pseudomonadati</taxon>
        <taxon>Pseudomonadota</taxon>
        <taxon>Gammaproteobacteria</taxon>
        <taxon>Pseudomonadales</taxon>
        <taxon>Pseudomonadaceae</taxon>
        <taxon>Stutzerimonas</taxon>
    </lineage>
</organism>